<dbReference type="RefSeq" id="WP_200270468.1">
    <property type="nucleotide sequence ID" value="NZ_JAENHN010000041.1"/>
</dbReference>
<sequence>MDNEQIKSMDPFILLSIINMKLRDFYNNLDALCEDIDISKDVLIDRLLSVGYTYHQETNQFIR</sequence>
<evidence type="ECO:0000313" key="2">
    <source>
        <dbReference type="Proteomes" id="UP000596739"/>
    </source>
</evidence>
<organism evidence="1 2">
    <name type="scientific">Clostridium yunnanense</name>
    <dbReference type="NCBI Taxonomy" id="2800325"/>
    <lineage>
        <taxon>Bacteria</taxon>
        <taxon>Bacillati</taxon>
        <taxon>Bacillota</taxon>
        <taxon>Clostridia</taxon>
        <taxon>Eubacteriales</taxon>
        <taxon>Clostridiaceae</taxon>
        <taxon>Clostridium</taxon>
    </lineage>
</organism>
<dbReference type="Proteomes" id="UP000596739">
    <property type="component" value="Unassembled WGS sequence"/>
</dbReference>
<evidence type="ECO:0000313" key="1">
    <source>
        <dbReference type="EMBL" id="MBK1811846.1"/>
    </source>
</evidence>
<keyword evidence="2" id="KW-1185">Reference proteome</keyword>
<dbReference type="EMBL" id="JAENHN010000041">
    <property type="protein sequence ID" value="MBK1811846.1"/>
    <property type="molecule type" value="Genomic_DNA"/>
</dbReference>
<gene>
    <name evidence="1" type="ORF">JHL18_14590</name>
</gene>
<name>A0ABS1ER24_9CLOT</name>
<proteinExistence type="predicted"/>
<reference evidence="2" key="1">
    <citation type="submission" date="2021-01" db="EMBL/GenBank/DDBJ databases">
        <title>Genome public.</title>
        <authorList>
            <person name="Liu C."/>
            <person name="Sun Q."/>
        </authorList>
    </citation>
    <scope>NUCLEOTIDE SEQUENCE [LARGE SCALE GENOMIC DNA]</scope>
    <source>
        <strain evidence="2">YIM B02505</strain>
    </source>
</reference>
<dbReference type="InterPro" id="IPR025346">
    <property type="entry name" value="DUF4250"/>
</dbReference>
<protein>
    <submittedName>
        <fullName evidence="1">DUF4250 domain-containing protein</fullName>
    </submittedName>
</protein>
<dbReference type="Pfam" id="PF14056">
    <property type="entry name" value="DUF4250"/>
    <property type="match status" value="1"/>
</dbReference>
<comment type="caution">
    <text evidence="1">The sequence shown here is derived from an EMBL/GenBank/DDBJ whole genome shotgun (WGS) entry which is preliminary data.</text>
</comment>
<accession>A0ABS1ER24</accession>